<dbReference type="Proteomes" id="UP000242957">
    <property type="component" value="Unassembled WGS sequence"/>
</dbReference>
<dbReference type="InterPro" id="IPR025403">
    <property type="entry name" value="TgpA-like_C"/>
</dbReference>
<feature type="transmembrane region" description="Helical" evidence="1">
    <location>
        <begin position="205"/>
        <end position="228"/>
    </location>
</feature>
<keyword evidence="1" id="KW-0472">Membrane</keyword>
<evidence type="ECO:0000259" key="2">
    <source>
        <dbReference type="Pfam" id="PF13559"/>
    </source>
</evidence>
<evidence type="ECO:0000313" key="3">
    <source>
        <dbReference type="EMBL" id="SDP11619.1"/>
    </source>
</evidence>
<dbReference type="RefSeq" id="WP_084314560.1">
    <property type="nucleotide sequence ID" value="NZ_FNIJ01000022.1"/>
</dbReference>
<proteinExistence type="predicted"/>
<dbReference type="AlphaFoldDB" id="A0A1H0Q4T5"/>
<feature type="transmembrane region" description="Helical" evidence="1">
    <location>
        <begin position="151"/>
        <end position="175"/>
    </location>
</feature>
<feature type="transmembrane region" description="Helical" evidence="1">
    <location>
        <begin position="30"/>
        <end position="53"/>
    </location>
</feature>
<sequence length="525" mass="59341">MRLTDASVAIRPRNAWEAQDLGIRLARQHAGLLTASWALVSLPVFVLLSALLWNQPDLAILLFWWLKPAFERLPLHILSRALFADTPSLGEALRAFPGLLRRQLLPSLLWRRFSPTRSFDLPVLQLEGLGGKERRQRLAVLHRRNSSGATWLTVAGMHFEAALWLGLMALFYLLLPQQWLSDWKWQALIRAAEGDWLWLEHLSNLFYALVLVVWEPVYVACGFTLYLNRRTELEAWDIELVFRRLRQRLLGSAYALLLAVAGCLALFPAAPSLAADSATHSCPLPSPDPNSPEAPRLLKQKVTSEQARKDALEILTSPPFKNSETVTRWRLGTDRADEPQTGQEDGRLKRFLDALEHWQAFKVAAQLIEVLLWAALFSLVFLLLWRYRRWLRLFAGRLGVAPAPAAAPPAVMFGLDLAPESLPDDVAGTAERLWDEQPRAALGLLYRALLSRLLHDFHLPLRDSSTEGEVLERVHSMQRAELDRYAGSLTRSWQAQAYGHLAPEAGLKASLCDGWRQLFGSEVRP</sequence>
<reference evidence="4" key="1">
    <citation type="submission" date="2016-10" db="EMBL/GenBank/DDBJ databases">
        <authorList>
            <person name="Varghese N."/>
            <person name="Submissions S."/>
        </authorList>
    </citation>
    <scope>NUCLEOTIDE SEQUENCE [LARGE SCALE GENOMIC DNA]</scope>
    <source>
        <strain evidence="4">JCM 21621</strain>
    </source>
</reference>
<dbReference type="STRING" id="198616.SAMN05216193_12288"/>
<gene>
    <name evidence="3" type="ORF">SAMN05216193_12288</name>
</gene>
<dbReference type="Pfam" id="PF13559">
    <property type="entry name" value="DUF4129"/>
    <property type="match status" value="1"/>
</dbReference>
<evidence type="ECO:0000256" key="1">
    <source>
        <dbReference type="SAM" id="Phobius"/>
    </source>
</evidence>
<accession>A0A1H0Q4T5</accession>
<keyword evidence="1" id="KW-0812">Transmembrane</keyword>
<feature type="transmembrane region" description="Helical" evidence="1">
    <location>
        <begin position="363"/>
        <end position="385"/>
    </location>
</feature>
<dbReference type="OrthoDB" id="183980at2"/>
<organism evidence="3 4">
    <name type="scientific">Pseudomonas jinjuensis</name>
    <dbReference type="NCBI Taxonomy" id="198616"/>
    <lineage>
        <taxon>Bacteria</taxon>
        <taxon>Pseudomonadati</taxon>
        <taxon>Pseudomonadota</taxon>
        <taxon>Gammaproteobacteria</taxon>
        <taxon>Pseudomonadales</taxon>
        <taxon>Pseudomonadaceae</taxon>
        <taxon>Pseudomonas</taxon>
    </lineage>
</organism>
<name>A0A1H0Q4T5_9PSED</name>
<dbReference type="EMBL" id="FNIJ01000022">
    <property type="protein sequence ID" value="SDP11619.1"/>
    <property type="molecule type" value="Genomic_DNA"/>
</dbReference>
<feature type="domain" description="Protein-glutamine gamma-glutamyltransferase-like C-terminal" evidence="2">
    <location>
        <begin position="445"/>
        <end position="515"/>
    </location>
</feature>
<evidence type="ECO:0000313" key="4">
    <source>
        <dbReference type="Proteomes" id="UP000242957"/>
    </source>
</evidence>
<feature type="transmembrane region" description="Helical" evidence="1">
    <location>
        <begin position="249"/>
        <end position="270"/>
    </location>
</feature>
<protein>
    <recommendedName>
        <fullName evidence="2">Protein-glutamine gamma-glutamyltransferase-like C-terminal domain-containing protein</fullName>
    </recommendedName>
</protein>
<keyword evidence="4" id="KW-1185">Reference proteome</keyword>
<keyword evidence="1" id="KW-1133">Transmembrane helix</keyword>